<keyword evidence="3" id="KW-1185">Reference proteome</keyword>
<feature type="transmembrane region" description="Helical" evidence="1">
    <location>
        <begin position="40"/>
        <end position="58"/>
    </location>
</feature>
<sequence>MPGWRNGSAQDFYSFSPAAKSCGDQDGLKVNLEVQAILRLWVRIPRWVLLFVVFVFNYR</sequence>
<reference evidence="2" key="1">
    <citation type="submission" date="2023-06" db="EMBL/GenBank/DDBJ databases">
        <title>Genome-scale phylogeny and comparative genomics of the fungal order Sordariales.</title>
        <authorList>
            <consortium name="Lawrence Berkeley National Laboratory"/>
            <person name="Hensen N."/>
            <person name="Bonometti L."/>
            <person name="Westerberg I."/>
            <person name="Brannstrom I.O."/>
            <person name="Guillou S."/>
            <person name="Cros-Aarteil S."/>
            <person name="Calhoun S."/>
            <person name="Haridas S."/>
            <person name="Kuo A."/>
            <person name="Mondo S."/>
            <person name="Pangilinan J."/>
            <person name="Riley R."/>
            <person name="LaButti K."/>
            <person name="Andreopoulos B."/>
            <person name="Lipzen A."/>
            <person name="Chen C."/>
            <person name="Yanf M."/>
            <person name="Daum C."/>
            <person name="Ng V."/>
            <person name="Clum A."/>
            <person name="Steindorff A."/>
            <person name="Ohm R."/>
            <person name="Martin F."/>
            <person name="Silar P."/>
            <person name="Natvig D."/>
            <person name="Lalanne C."/>
            <person name="Gautier V."/>
            <person name="Ament-velasquez S.L."/>
            <person name="Kruys A."/>
            <person name="Hutchinson M.I."/>
            <person name="Powell A.J."/>
            <person name="Barry K."/>
            <person name="Miller A.N."/>
            <person name="Grigoriev I.V."/>
            <person name="Debuchy R."/>
            <person name="Gladieux P."/>
            <person name="Thoren M.H."/>
            <person name="Johannesson H."/>
        </authorList>
    </citation>
    <scope>NUCLEOTIDE SEQUENCE</scope>
    <source>
        <strain evidence="2">SMH3391-2</strain>
    </source>
</reference>
<evidence type="ECO:0000256" key="1">
    <source>
        <dbReference type="SAM" id="Phobius"/>
    </source>
</evidence>
<keyword evidence="1" id="KW-0812">Transmembrane</keyword>
<accession>A0AA39X0B9</accession>
<comment type="caution">
    <text evidence="2">The sequence shown here is derived from an EMBL/GenBank/DDBJ whole genome shotgun (WGS) entry which is preliminary data.</text>
</comment>
<protein>
    <recommendedName>
        <fullName evidence="4">Transmembrane protein</fullName>
    </recommendedName>
</protein>
<evidence type="ECO:0000313" key="2">
    <source>
        <dbReference type="EMBL" id="KAK0624901.1"/>
    </source>
</evidence>
<keyword evidence="1" id="KW-0472">Membrane</keyword>
<evidence type="ECO:0008006" key="4">
    <source>
        <dbReference type="Google" id="ProtNLM"/>
    </source>
</evidence>
<keyword evidence="1" id="KW-1133">Transmembrane helix</keyword>
<dbReference type="AlphaFoldDB" id="A0AA39X0B9"/>
<dbReference type="Proteomes" id="UP001174934">
    <property type="component" value="Unassembled WGS sequence"/>
</dbReference>
<gene>
    <name evidence="2" type="ORF">B0T17DRAFT_531405</name>
</gene>
<proteinExistence type="predicted"/>
<name>A0AA39X0B9_9PEZI</name>
<evidence type="ECO:0000313" key="3">
    <source>
        <dbReference type="Proteomes" id="UP001174934"/>
    </source>
</evidence>
<dbReference type="EMBL" id="JAULSR010000003">
    <property type="protein sequence ID" value="KAK0624901.1"/>
    <property type="molecule type" value="Genomic_DNA"/>
</dbReference>
<organism evidence="2 3">
    <name type="scientific">Bombardia bombarda</name>
    <dbReference type="NCBI Taxonomy" id="252184"/>
    <lineage>
        <taxon>Eukaryota</taxon>
        <taxon>Fungi</taxon>
        <taxon>Dikarya</taxon>
        <taxon>Ascomycota</taxon>
        <taxon>Pezizomycotina</taxon>
        <taxon>Sordariomycetes</taxon>
        <taxon>Sordariomycetidae</taxon>
        <taxon>Sordariales</taxon>
        <taxon>Lasiosphaeriaceae</taxon>
        <taxon>Bombardia</taxon>
    </lineage>
</organism>